<dbReference type="Gene3D" id="2.60.120.10">
    <property type="entry name" value="Jelly Rolls"/>
    <property type="match status" value="1"/>
</dbReference>
<evidence type="ECO:0000259" key="1">
    <source>
        <dbReference type="Pfam" id="PF07883"/>
    </source>
</evidence>
<dbReference type="RefSeq" id="WP_380827175.1">
    <property type="nucleotide sequence ID" value="NZ_JBHTCG010000009.1"/>
</dbReference>
<evidence type="ECO:0000313" key="2">
    <source>
        <dbReference type="EMBL" id="MFC7383643.1"/>
    </source>
</evidence>
<dbReference type="PANTHER" id="PTHR36440">
    <property type="entry name" value="PUTATIVE (AFU_ORTHOLOGUE AFUA_8G07350)-RELATED"/>
    <property type="match status" value="1"/>
</dbReference>
<protein>
    <submittedName>
        <fullName evidence="2">Cupin domain-containing protein</fullName>
    </submittedName>
</protein>
<comment type="caution">
    <text evidence="2">The sequence shown here is derived from an EMBL/GenBank/DDBJ whole genome shotgun (WGS) entry which is preliminary data.</text>
</comment>
<evidence type="ECO:0000313" key="3">
    <source>
        <dbReference type="Proteomes" id="UP001596496"/>
    </source>
</evidence>
<dbReference type="InterPro" id="IPR014710">
    <property type="entry name" value="RmlC-like_jellyroll"/>
</dbReference>
<dbReference type="SUPFAM" id="SSF51182">
    <property type="entry name" value="RmlC-like cupins"/>
    <property type="match status" value="1"/>
</dbReference>
<keyword evidence="3" id="KW-1185">Reference proteome</keyword>
<gene>
    <name evidence="2" type="ORF">ACFQSB_15585</name>
</gene>
<dbReference type="InterPro" id="IPR011051">
    <property type="entry name" value="RmlC_Cupin_sf"/>
</dbReference>
<name>A0ABW2P3M8_9ACTN</name>
<accession>A0ABW2P3M8</accession>
<feature type="domain" description="Cupin type-2" evidence="1">
    <location>
        <begin position="55"/>
        <end position="114"/>
    </location>
</feature>
<organism evidence="2 3">
    <name type="scientific">Sphaerisporangium rhizosphaerae</name>
    <dbReference type="NCBI Taxonomy" id="2269375"/>
    <lineage>
        <taxon>Bacteria</taxon>
        <taxon>Bacillati</taxon>
        <taxon>Actinomycetota</taxon>
        <taxon>Actinomycetes</taxon>
        <taxon>Streptosporangiales</taxon>
        <taxon>Streptosporangiaceae</taxon>
        <taxon>Sphaerisporangium</taxon>
    </lineage>
</organism>
<reference evidence="3" key="1">
    <citation type="journal article" date="2019" name="Int. J. Syst. Evol. Microbiol.">
        <title>The Global Catalogue of Microorganisms (GCM) 10K type strain sequencing project: providing services to taxonomists for standard genome sequencing and annotation.</title>
        <authorList>
            <consortium name="The Broad Institute Genomics Platform"/>
            <consortium name="The Broad Institute Genome Sequencing Center for Infectious Disease"/>
            <person name="Wu L."/>
            <person name="Ma J."/>
        </authorList>
    </citation>
    <scope>NUCLEOTIDE SEQUENCE [LARGE SCALE GENOMIC DNA]</scope>
    <source>
        <strain evidence="3">CECT 7649</strain>
    </source>
</reference>
<dbReference type="Proteomes" id="UP001596496">
    <property type="component" value="Unassembled WGS sequence"/>
</dbReference>
<proteinExistence type="predicted"/>
<dbReference type="Pfam" id="PF07883">
    <property type="entry name" value="Cupin_2"/>
    <property type="match status" value="1"/>
</dbReference>
<dbReference type="PANTHER" id="PTHR36440:SF1">
    <property type="entry name" value="PUTATIVE (AFU_ORTHOLOGUE AFUA_8G07350)-RELATED"/>
    <property type="match status" value="1"/>
</dbReference>
<dbReference type="InterPro" id="IPR053146">
    <property type="entry name" value="QDO-like"/>
</dbReference>
<dbReference type="InterPro" id="IPR013096">
    <property type="entry name" value="Cupin_2"/>
</dbReference>
<sequence length="163" mass="17571">MSRFDNGWGADGWAVPPGGGNLVELGGPHRPEILVRGAEVGGELGAFVFHHDVIEENPPHAHHDFMKIAYVLEGEYAFRVGDAEFEGGPGTTVVVPRGSYHTFVTPTGGKLLFVSAPSGNEELFLEMGRLGADPSPGQLLALDERFGTTRLPGDEGRPWRQPR</sequence>
<dbReference type="EMBL" id="JBHTCG010000009">
    <property type="protein sequence ID" value="MFC7383643.1"/>
    <property type="molecule type" value="Genomic_DNA"/>
</dbReference>